<dbReference type="GO" id="GO:0005886">
    <property type="term" value="C:plasma membrane"/>
    <property type="evidence" value="ECO:0007669"/>
    <property type="project" value="TreeGrafter"/>
</dbReference>
<feature type="domain" description="Ion transport" evidence="11">
    <location>
        <begin position="825"/>
        <end position="1071"/>
    </location>
</feature>
<accession>A0A7E6FF15</accession>
<dbReference type="AlphaFoldDB" id="A0A7E6FF15"/>
<evidence type="ECO:0000256" key="5">
    <source>
        <dbReference type="ARBA" id="ARBA00023065"/>
    </source>
</evidence>
<evidence type="ECO:0000256" key="2">
    <source>
        <dbReference type="ARBA" id="ARBA00022448"/>
    </source>
</evidence>
<feature type="transmembrane region" description="Helical" evidence="10">
    <location>
        <begin position="1035"/>
        <end position="1060"/>
    </location>
</feature>
<dbReference type="Proteomes" id="UP000515154">
    <property type="component" value="Linkage group LG17"/>
</dbReference>
<dbReference type="InterPro" id="IPR041491">
    <property type="entry name" value="TRPM_SLOG"/>
</dbReference>
<dbReference type="InterPro" id="IPR050927">
    <property type="entry name" value="TRPM"/>
</dbReference>
<dbReference type="InterPro" id="IPR057366">
    <property type="entry name" value="TRPM-like"/>
</dbReference>
<feature type="domain" description="TRPM-like" evidence="13">
    <location>
        <begin position="502"/>
        <end position="577"/>
    </location>
</feature>
<evidence type="ECO:0000256" key="7">
    <source>
        <dbReference type="ARBA" id="ARBA00023303"/>
    </source>
</evidence>
<evidence type="ECO:0000256" key="10">
    <source>
        <dbReference type="SAM" id="Phobius"/>
    </source>
</evidence>
<dbReference type="PANTHER" id="PTHR13800:SF12">
    <property type="entry name" value="TRANSIENT RECEPTOR POTENTIAL CATION CHANNEL SUBFAMILY M MEMBER-LIKE 2"/>
    <property type="match status" value="1"/>
</dbReference>
<organism evidence="14 15">
    <name type="scientific">Octopus sinensis</name>
    <name type="common">East Asian common octopus</name>
    <dbReference type="NCBI Taxonomy" id="2607531"/>
    <lineage>
        <taxon>Eukaryota</taxon>
        <taxon>Metazoa</taxon>
        <taxon>Spiralia</taxon>
        <taxon>Lophotrochozoa</taxon>
        <taxon>Mollusca</taxon>
        <taxon>Cephalopoda</taxon>
        <taxon>Coleoidea</taxon>
        <taxon>Octopodiformes</taxon>
        <taxon>Octopoda</taxon>
        <taxon>Incirrata</taxon>
        <taxon>Octopodidae</taxon>
        <taxon>Octopus</taxon>
    </lineage>
</organism>
<dbReference type="InterPro" id="IPR005821">
    <property type="entry name" value="Ion_trans_dom"/>
</dbReference>
<keyword evidence="6 10" id="KW-0472">Membrane</keyword>
<dbReference type="PANTHER" id="PTHR13800">
    <property type="entry name" value="TRANSIENT RECEPTOR POTENTIAL CATION CHANNEL, SUBFAMILY M, MEMBER 6"/>
    <property type="match status" value="1"/>
</dbReference>
<keyword evidence="4 10" id="KW-1133">Transmembrane helix</keyword>
<dbReference type="KEGG" id="osn:115221077"/>
<evidence type="ECO:0000256" key="4">
    <source>
        <dbReference type="ARBA" id="ARBA00022989"/>
    </source>
</evidence>
<dbReference type="GO" id="GO:0099604">
    <property type="term" value="F:ligand-gated calcium channel activity"/>
    <property type="evidence" value="ECO:0007669"/>
    <property type="project" value="TreeGrafter"/>
</dbReference>
<evidence type="ECO:0000256" key="3">
    <source>
        <dbReference type="ARBA" id="ARBA00022692"/>
    </source>
</evidence>
<feature type="region of interest" description="Disordered" evidence="9">
    <location>
        <begin position="34"/>
        <end position="95"/>
    </location>
</feature>
<evidence type="ECO:0000256" key="6">
    <source>
        <dbReference type="ARBA" id="ARBA00023136"/>
    </source>
</evidence>
<evidence type="ECO:0000256" key="1">
    <source>
        <dbReference type="ARBA" id="ARBA00004141"/>
    </source>
</evidence>
<dbReference type="Pfam" id="PF25508">
    <property type="entry name" value="TRPM2"/>
    <property type="match status" value="2"/>
</dbReference>
<comment type="subcellular location">
    <subcellularLocation>
        <location evidence="1">Membrane</location>
        <topology evidence="1">Multi-pass membrane protein</topology>
    </subcellularLocation>
</comment>
<feature type="transmembrane region" description="Helical" evidence="10">
    <location>
        <begin position="897"/>
        <end position="915"/>
    </location>
</feature>
<feature type="domain" description="TRPM-like" evidence="13">
    <location>
        <begin position="601"/>
        <end position="721"/>
    </location>
</feature>
<keyword evidence="5" id="KW-0406">Ion transport</keyword>
<evidence type="ECO:0000259" key="11">
    <source>
        <dbReference type="Pfam" id="PF00520"/>
    </source>
</evidence>
<evidence type="ECO:0000259" key="13">
    <source>
        <dbReference type="Pfam" id="PF25508"/>
    </source>
</evidence>
<feature type="domain" description="TRPM SLOG" evidence="12">
    <location>
        <begin position="171"/>
        <end position="404"/>
    </location>
</feature>
<evidence type="ECO:0000256" key="9">
    <source>
        <dbReference type="SAM" id="MobiDB-lite"/>
    </source>
</evidence>
<sequence length="1251" mass="144332">MDMKNIKVYPTREETIPTYNNVAFQENGNAKDSITKSGAFKNESNKTANAKTESTITGATNIESITVESSKIGNRDEGNNKDGSNEDESDKQGISKEEEERIWILENIKMRKCKTFVPKSDNVCHCGYDIEQHEKQTHHPFKWEEETDTELLPTNAFGEVEFRGFGQKIGKFVRVDHKTPMETIIKLITTQWNLSLPNLLISVTGGAKNFQMKPRLKEVFRRGLVKVARSTGAWVTSAGLHAGVMKHVGEAIRDYGFVLSGKDKVVAIGIAPWGCVQKKELLENTNGSWPAEYHVINDHSKRVSPLDPNHSHFILVDNGTQHTFGTEIEFRTQLEKTIASKNIRETEKVKIPAVVVMVEGGPGTLKTVFSSTSCHTPVIVVKGSGRAADIMAYAYQTAFKNVEEENDKDITDGSLPDELKDAIRKKIIQEFGNNSNINDLLKYVCGSLDHPNLVTVFEMDSKDSVRDIDMAILKALLKANDKKVENLRLTLEWNRSDIAKSEIFTDETLWPTGSLDNLMSFALHEDRVDFVKLFMEYGVTLKKFLTRDCLKELYNRIPKNSWLYSLFELATKKEKESLDLNDVAQLINFLMDDDYFEYSYETNSPEFNYPANELFLWSVLLNRQEMAFLFWKEGMEALPSALVANKLLKSLKLRSKDYDQKIKLQEHADLFEERAIGVLTECYSSDEKMALDLLVQERQNWSNATCMLIAVNADNKKFISHAACQSLLNNIWMGEMKDNNSSWMLILCTLCPLFIFLIKFDDNNMCTSSEETNKDNQVYYKRTKEPIPESASLLCHPSKHKPRNTCSKMFSRLLLFYNTPVITFFGNLIFYMIFLGIYSYVVLVELEQHISVLEWLLLVWVIGIFTEEVHQISIRSWMLTKSSPSLWIKLVNYISDIWNIVDVITIILFIIGIILRHLHYSDTARVVLSLNLISFYFRVLHMFSIHQELGPKLVMIKKMMQDLGYFFMILFVFMVAYGIATQSILHPSTPMSYDLFRGVFKKAYFQMYGELFLEEYDETNCNNVSGKCPSTIGTYIAPILMCLYILLTNILLLNLLIAMFSCTFQNVQVNTDLHWHFQRYSLIFEFYTRPPLPPPLILLNNIYLLFRYLYKKKRHLPYKKKSGFREKFDKNDEKRLIHWEDEMADSYLSKKEKYDSNSMYEKVISSSNRIDQLTLKVEELQHQLQYSKYENSQNAFPKILSPKSVMEISKDVSTSNQKLQKIEEKMNDIDTSLTWIKEKLKGENHQAEISC</sequence>
<gene>
    <name evidence="15" type="primary">LOC115221077</name>
</gene>
<feature type="compositionally biased region" description="Basic and acidic residues" evidence="9">
    <location>
        <begin position="73"/>
        <end position="95"/>
    </location>
</feature>
<keyword evidence="14" id="KW-1185">Reference proteome</keyword>
<evidence type="ECO:0000313" key="14">
    <source>
        <dbReference type="Proteomes" id="UP000515154"/>
    </source>
</evidence>
<evidence type="ECO:0000259" key="12">
    <source>
        <dbReference type="Pfam" id="PF18139"/>
    </source>
</evidence>
<dbReference type="RefSeq" id="XP_036366344.1">
    <property type="nucleotide sequence ID" value="XM_036510451.1"/>
</dbReference>
<reference evidence="15" key="1">
    <citation type="submission" date="2025-08" db="UniProtKB">
        <authorList>
            <consortium name="RefSeq"/>
        </authorList>
    </citation>
    <scope>IDENTIFICATION</scope>
</reference>
<feature type="transmembrane region" description="Helical" evidence="10">
    <location>
        <begin position="742"/>
        <end position="760"/>
    </location>
</feature>
<keyword evidence="7" id="KW-0407">Ion channel</keyword>
<keyword evidence="8" id="KW-0175">Coiled coil</keyword>
<feature type="compositionally biased region" description="Polar residues" evidence="9">
    <location>
        <begin position="45"/>
        <end position="72"/>
    </location>
</feature>
<feature type="coiled-coil region" evidence="8">
    <location>
        <begin position="1163"/>
        <end position="1225"/>
    </location>
</feature>
<keyword evidence="2" id="KW-0813">Transport</keyword>
<dbReference type="Gene3D" id="3.40.50.450">
    <property type="match status" value="1"/>
</dbReference>
<dbReference type="Pfam" id="PF00520">
    <property type="entry name" value="Ion_trans"/>
    <property type="match status" value="1"/>
</dbReference>
<keyword evidence="3 10" id="KW-0812">Transmembrane</keyword>
<dbReference type="Pfam" id="PF18139">
    <property type="entry name" value="LSDAT_euk"/>
    <property type="match status" value="1"/>
</dbReference>
<evidence type="ECO:0000256" key="8">
    <source>
        <dbReference type="SAM" id="Coils"/>
    </source>
</evidence>
<evidence type="ECO:0000313" key="15">
    <source>
        <dbReference type="RefSeq" id="XP_036366344.1"/>
    </source>
</evidence>
<feature type="transmembrane region" description="Helical" evidence="10">
    <location>
        <begin position="965"/>
        <end position="985"/>
    </location>
</feature>
<proteinExistence type="predicted"/>
<protein>
    <submittedName>
        <fullName evidence="15">Transient receptor potential cation channel subfamily M member-like 2 isoform X1</fullName>
    </submittedName>
</protein>
<feature type="transmembrane region" description="Helical" evidence="10">
    <location>
        <begin position="821"/>
        <end position="843"/>
    </location>
</feature>
<name>A0A7E6FF15_9MOLL</name>